<dbReference type="Pfam" id="PF04402">
    <property type="entry name" value="SIMPL"/>
    <property type="match status" value="1"/>
</dbReference>
<protein>
    <submittedName>
        <fullName evidence="2">SIMPL domain-containing protein</fullName>
    </submittedName>
</protein>
<dbReference type="PANTHER" id="PTHR34387">
    <property type="entry name" value="SLR1258 PROTEIN"/>
    <property type="match status" value="1"/>
</dbReference>
<dbReference type="PANTHER" id="PTHR34387:SF1">
    <property type="entry name" value="PERIPLASMIC IMMUNOGENIC PROTEIN"/>
    <property type="match status" value="1"/>
</dbReference>
<dbReference type="RefSeq" id="WP_290362459.1">
    <property type="nucleotide sequence ID" value="NZ_JAUFQU010000001.1"/>
</dbReference>
<gene>
    <name evidence="2" type="ORF">QW060_04510</name>
</gene>
<evidence type="ECO:0000256" key="1">
    <source>
        <dbReference type="SAM" id="SignalP"/>
    </source>
</evidence>
<organism evidence="2 3">
    <name type="scientific">Paenimyroides ceti</name>
    <dbReference type="NCBI Taxonomy" id="395087"/>
    <lineage>
        <taxon>Bacteria</taxon>
        <taxon>Pseudomonadati</taxon>
        <taxon>Bacteroidota</taxon>
        <taxon>Flavobacteriia</taxon>
        <taxon>Flavobacteriales</taxon>
        <taxon>Flavobacteriaceae</taxon>
        <taxon>Paenimyroides</taxon>
    </lineage>
</organism>
<dbReference type="InterPro" id="IPR007497">
    <property type="entry name" value="SIMPL/DUF541"/>
</dbReference>
<feature type="signal peptide" evidence="1">
    <location>
        <begin position="1"/>
        <end position="19"/>
    </location>
</feature>
<keyword evidence="3" id="KW-1185">Reference proteome</keyword>
<dbReference type="Proteomes" id="UP001242368">
    <property type="component" value="Unassembled WGS sequence"/>
</dbReference>
<sequence length="229" mass="25188">MKKLIMLCLTIVATQTISAQMQNQPNTINVVGEGKMSVVPDQAIITIGAETKDKDSAKAKKTNDDIIAKVISVLKKSGVNEKDYKTQQVSLYKTRDYNSKQDYFVASQSIQINLKDLSKYESLMLSMIDAGANNINGVEFKSSKVADYETEIRKKAVDNAKKKAGDFAVALNQKVGKAVMISDNSQTVYPRMYAMKAQMMSDSAESMQQTLAIGEIEITASVSISFELL</sequence>
<dbReference type="Gene3D" id="3.30.70.2970">
    <property type="entry name" value="Protein of unknown function (DUF541), domain 2"/>
    <property type="match status" value="1"/>
</dbReference>
<dbReference type="InterPro" id="IPR052022">
    <property type="entry name" value="26kDa_periplasmic_antigen"/>
</dbReference>
<feature type="chain" id="PRO_5047020832" evidence="1">
    <location>
        <begin position="20"/>
        <end position="229"/>
    </location>
</feature>
<evidence type="ECO:0000313" key="2">
    <source>
        <dbReference type="EMBL" id="MDN3706386.1"/>
    </source>
</evidence>
<comment type="caution">
    <text evidence="2">The sequence shown here is derived from an EMBL/GenBank/DDBJ whole genome shotgun (WGS) entry which is preliminary data.</text>
</comment>
<proteinExistence type="predicted"/>
<evidence type="ECO:0000313" key="3">
    <source>
        <dbReference type="Proteomes" id="UP001242368"/>
    </source>
</evidence>
<dbReference type="EMBL" id="JAUFQU010000001">
    <property type="protein sequence ID" value="MDN3706386.1"/>
    <property type="molecule type" value="Genomic_DNA"/>
</dbReference>
<dbReference type="Gene3D" id="3.30.110.170">
    <property type="entry name" value="Protein of unknown function (DUF541), domain 1"/>
    <property type="match status" value="1"/>
</dbReference>
<accession>A0ABT8CRI7</accession>
<keyword evidence="1" id="KW-0732">Signal</keyword>
<reference evidence="3" key="1">
    <citation type="journal article" date="2019" name="Int. J. Syst. Evol. Microbiol.">
        <title>The Global Catalogue of Microorganisms (GCM) 10K type strain sequencing project: providing services to taxonomists for standard genome sequencing and annotation.</title>
        <authorList>
            <consortium name="The Broad Institute Genomics Platform"/>
            <consortium name="The Broad Institute Genome Sequencing Center for Infectious Disease"/>
            <person name="Wu L."/>
            <person name="Ma J."/>
        </authorList>
    </citation>
    <scope>NUCLEOTIDE SEQUENCE [LARGE SCALE GENOMIC DNA]</scope>
    <source>
        <strain evidence="3">CECT 7184</strain>
    </source>
</reference>
<name>A0ABT8CRI7_9FLAO</name>